<name>A0A821L4T2_9NEOP</name>
<dbReference type="OrthoDB" id="7446204at2759"/>
<sequence length="121" mass="13575">MENKPKLEPLRLAEWAQNAAFFAKAIELISETKRSKQSDTESNPKVRLNPIPPSQLHLSFQALKPSGIGQTPATNTRITLIEKATPQFQTFKTPKVKKEGSVLNNEIKLSGIKRILITQIR</sequence>
<dbReference type="AlphaFoldDB" id="A0A821L4T2"/>
<protein>
    <submittedName>
        <fullName evidence="2">Uncharacterized protein</fullName>
    </submittedName>
</protein>
<feature type="compositionally biased region" description="Basic and acidic residues" evidence="1">
    <location>
        <begin position="32"/>
        <end position="44"/>
    </location>
</feature>
<organism evidence="2 3">
    <name type="scientific">Pieris macdunnoughi</name>
    <dbReference type="NCBI Taxonomy" id="345717"/>
    <lineage>
        <taxon>Eukaryota</taxon>
        <taxon>Metazoa</taxon>
        <taxon>Ecdysozoa</taxon>
        <taxon>Arthropoda</taxon>
        <taxon>Hexapoda</taxon>
        <taxon>Insecta</taxon>
        <taxon>Pterygota</taxon>
        <taxon>Neoptera</taxon>
        <taxon>Endopterygota</taxon>
        <taxon>Lepidoptera</taxon>
        <taxon>Glossata</taxon>
        <taxon>Ditrysia</taxon>
        <taxon>Papilionoidea</taxon>
        <taxon>Pieridae</taxon>
        <taxon>Pierinae</taxon>
        <taxon>Pieris</taxon>
    </lineage>
</organism>
<keyword evidence="3" id="KW-1185">Reference proteome</keyword>
<evidence type="ECO:0000313" key="3">
    <source>
        <dbReference type="Proteomes" id="UP000663880"/>
    </source>
</evidence>
<proteinExistence type="predicted"/>
<dbReference type="EMBL" id="CAJOBZ010000001">
    <property type="protein sequence ID" value="CAF4745470.1"/>
    <property type="molecule type" value="Genomic_DNA"/>
</dbReference>
<evidence type="ECO:0000256" key="1">
    <source>
        <dbReference type="SAM" id="MobiDB-lite"/>
    </source>
</evidence>
<gene>
    <name evidence="2" type="ORF">PMACD_LOCUS317</name>
</gene>
<accession>A0A821L4T2</accession>
<dbReference type="Proteomes" id="UP000663880">
    <property type="component" value="Unassembled WGS sequence"/>
</dbReference>
<comment type="caution">
    <text evidence="2">The sequence shown here is derived from an EMBL/GenBank/DDBJ whole genome shotgun (WGS) entry which is preliminary data.</text>
</comment>
<evidence type="ECO:0000313" key="2">
    <source>
        <dbReference type="EMBL" id="CAF4745470.1"/>
    </source>
</evidence>
<reference evidence="2" key="1">
    <citation type="submission" date="2021-02" db="EMBL/GenBank/DDBJ databases">
        <authorList>
            <person name="Steward A R."/>
        </authorList>
    </citation>
    <scope>NUCLEOTIDE SEQUENCE</scope>
</reference>
<feature type="region of interest" description="Disordered" evidence="1">
    <location>
        <begin position="32"/>
        <end position="51"/>
    </location>
</feature>